<dbReference type="AlphaFoldDB" id="A0A2K2D2M1"/>
<proteinExistence type="predicted"/>
<name>A0A2K2D2M1_BRADI</name>
<dbReference type="NCBIfam" id="TIGR00756">
    <property type="entry name" value="PPR"/>
    <property type="match status" value="2"/>
</dbReference>
<dbReference type="OrthoDB" id="185373at2759"/>
<keyword evidence="6" id="KW-1185">Reference proteome</keyword>
<evidence type="ECO:0000256" key="2">
    <source>
        <dbReference type="ARBA" id="ARBA00022946"/>
    </source>
</evidence>
<dbReference type="InterPro" id="IPR002885">
    <property type="entry name" value="PPR_rpt"/>
</dbReference>
<feature type="repeat" description="PPR" evidence="3">
    <location>
        <begin position="246"/>
        <end position="280"/>
    </location>
</feature>
<reference evidence="5" key="3">
    <citation type="submission" date="2018-08" db="UniProtKB">
        <authorList>
            <consortium name="EnsemblPlants"/>
        </authorList>
    </citation>
    <scope>IDENTIFICATION</scope>
    <source>
        <strain evidence="5">cv. Bd21</strain>
    </source>
</reference>
<evidence type="ECO:0000256" key="1">
    <source>
        <dbReference type="ARBA" id="ARBA00022737"/>
    </source>
</evidence>
<dbReference type="GO" id="GO:0003723">
    <property type="term" value="F:RNA binding"/>
    <property type="evidence" value="ECO:0007669"/>
    <property type="project" value="InterPro"/>
</dbReference>
<accession>A0A2K2D2M1</accession>
<dbReference type="PANTHER" id="PTHR47926">
    <property type="entry name" value="PENTATRICOPEPTIDE REPEAT-CONTAINING PROTEIN"/>
    <property type="match status" value="1"/>
</dbReference>
<dbReference type="InParanoid" id="A0A2K2D2M1"/>
<keyword evidence="1" id="KW-0677">Repeat</keyword>
<dbReference type="FunFam" id="1.25.40.10:FF:000090">
    <property type="entry name" value="Pentatricopeptide repeat-containing protein, chloroplastic"/>
    <property type="match status" value="1"/>
</dbReference>
<organism evidence="4">
    <name type="scientific">Brachypodium distachyon</name>
    <name type="common">Purple false brome</name>
    <name type="synonym">Trachynia distachya</name>
    <dbReference type="NCBI Taxonomy" id="15368"/>
    <lineage>
        <taxon>Eukaryota</taxon>
        <taxon>Viridiplantae</taxon>
        <taxon>Streptophyta</taxon>
        <taxon>Embryophyta</taxon>
        <taxon>Tracheophyta</taxon>
        <taxon>Spermatophyta</taxon>
        <taxon>Magnoliopsida</taxon>
        <taxon>Liliopsida</taxon>
        <taxon>Poales</taxon>
        <taxon>Poaceae</taxon>
        <taxon>BOP clade</taxon>
        <taxon>Pooideae</taxon>
        <taxon>Stipodae</taxon>
        <taxon>Brachypodieae</taxon>
        <taxon>Brachypodium</taxon>
    </lineage>
</organism>
<dbReference type="EnsemblPlants" id="PNT68513">
    <property type="protein sequence ID" value="PNT68513"/>
    <property type="gene ID" value="BRADI_3g41661v3"/>
</dbReference>
<evidence type="ECO:0000313" key="4">
    <source>
        <dbReference type="EMBL" id="PNT68513.1"/>
    </source>
</evidence>
<reference evidence="4 5" key="1">
    <citation type="journal article" date="2010" name="Nature">
        <title>Genome sequencing and analysis of the model grass Brachypodium distachyon.</title>
        <authorList>
            <consortium name="International Brachypodium Initiative"/>
        </authorList>
    </citation>
    <scope>NUCLEOTIDE SEQUENCE [LARGE SCALE GENOMIC DNA]</scope>
    <source>
        <strain evidence="4 5">Bd21</strain>
    </source>
</reference>
<dbReference type="Pfam" id="PF01535">
    <property type="entry name" value="PPR"/>
    <property type="match status" value="5"/>
</dbReference>
<dbReference type="InterPro" id="IPR046848">
    <property type="entry name" value="E_motif"/>
</dbReference>
<feature type="repeat" description="PPR" evidence="3">
    <location>
        <begin position="183"/>
        <end position="217"/>
    </location>
</feature>
<evidence type="ECO:0008006" key="7">
    <source>
        <dbReference type="Google" id="ProtNLM"/>
    </source>
</evidence>
<dbReference type="PROSITE" id="PS51375">
    <property type="entry name" value="PPR"/>
    <property type="match status" value="3"/>
</dbReference>
<gene>
    <name evidence="4" type="ORF">BRADI_3g41661v3</name>
</gene>
<dbReference type="EMBL" id="CM000882">
    <property type="protein sequence ID" value="PNT68513.1"/>
    <property type="molecule type" value="Genomic_DNA"/>
</dbReference>
<sequence>MAPPPRLSARADEENRLVGLAARCASARQLEQLHARAVLLGHARSSFVAAKLVRAFADLGHLRAARAVAASLGAAANAFVWTALVRAHSQSGSSAAARDAVALYAQMHRGCPGVRPLTFTVSSVLKAAARREMLREGEQVHVHVFKNGFQTDERIATTLVDLYARCGRLDDARRVFDRLLVKDAQLYNTMIAAYMEAGEVELAEELFEVMPERNTHTLMEMVGGYSARGDMDSAKHVFEMANGVVNMVLCTAMISGFAKTGSVDDARSVFDGMRQRDVATWNVMIGVYSGAGRAVEAVNLFKVLLESRARPKVEPNHTTISTVAAACAQFLNACSHTGLLDEGRRYFQMMKDEYQIIPTVEHYLCVVDLLGRAGCIDEAFQMITHEMPTDLQRHAGIWGALLSACRTYSNVEIGEVAASHLFKLEPYNMGNYVLLSNIYAKAKKWDGVQKVRALMRRQGMKKVPGWSQVDAQGSLREFITGELHDSVLELIMEILNWELRDHGYVPIIEVE</sequence>
<keyword evidence="2" id="KW-0809">Transit peptide</keyword>
<dbReference type="InterPro" id="IPR011990">
    <property type="entry name" value="TPR-like_helical_dom_sf"/>
</dbReference>
<evidence type="ECO:0000313" key="5">
    <source>
        <dbReference type="EnsemblPlants" id="PNT68513"/>
    </source>
</evidence>
<dbReference type="PANTHER" id="PTHR47926:SF457">
    <property type="entry name" value="PENTACOTRIPEPTIDE-REPEAT REGION OF PRORP DOMAIN-CONTAINING PROTEIN"/>
    <property type="match status" value="1"/>
</dbReference>
<dbReference type="SUPFAM" id="SSF48452">
    <property type="entry name" value="TPR-like"/>
    <property type="match status" value="1"/>
</dbReference>
<feature type="repeat" description="PPR" evidence="3">
    <location>
        <begin position="152"/>
        <end position="182"/>
    </location>
</feature>
<dbReference type="Pfam" id="PF20431">
    <property type="entry name" value="E_motif"/>
    <property type="match status" value="1"/>
</dbReference>
<dbReference type="Gene3D" id="1.25.40.10">
    <property type="entry name" value="Tetratricopeptide repeat domain"/>
    <property type="match status" value="3"/>
</dbReference>
<protein>
    <recommendedName>
        <fullName evidence="7">Pentacotripeptide-repeat region of PRORP domain-containing protein</fullName>
    </recommendedName>
</protein>
<dbReference type="GO" id="GO:0009451">
    <property type="term" value="P:RNA modification"/>
    <property type="evidence" value="ECO:0007669"/>
    <property type="project" value="InterPro"/>
</dbReference>
<dbReference type="Gramene" id="PNT68513">
    <property type="protein sequence ID" value="PNT68513"/>
    <property type="gene ID" value="BRADI_3g41661v3"/>
</dbReference>
<evidence type="ECO:0000256" key="3">
    <source>
        <dbReference type="PROSITE-ProRule" id="PRU00708"/>
    </source>
</evidence>
<dbReference type="Proteomes" id="UP000008810">
    <property type="component" value="Chromosome 3"/>
</dbReference>
<dbReference type="InterPro" id="IPR046960">
    <property type="entry name" value="PPR_At4g14850-like_plant"/>
</dbReference>
<evidence type="ECO:0000313" key="6">
    <source>
        <dbReference type="Proteomes" id="UP000008810"/>
    </source>
</evidence>
<reference evidence="4" key="2">
    <citation type="submission" date="2017-06" db="EMBL/GenBank/DDBJ databases">
        <title>WGS assembly of Brachypodium distachyon.</title>
        <authorList>
            <consortium name="The International Brachypodium Initiative"/>
            <person name="Lucas S."/>
            <person name="Harmon-Smith M."/>
            <person name="Lail K."/>
            <person name="Tice H."/>
            <person name="Grimwood J."/>
            <person name="Bruce D."/>
            <person name="Barry K."/>
            <person name="Shu S."/>
            <person name="Lindquist E."/>
            <person name="Wang M."/>
            <person name="Pitluck S."/>
            <person name="Vogel J.P."/>
            <person name="Garvin D.F."/>
            <person name="Mockler T.C."/>
            <person name="Schmutz J."/>
            <person name="Rokhsar D."/>
            <person name="Bevan M.W."/>
        </authorList>
    </citation>
    <scope>NUCLEOTIDE SEQUENCE</scope>
    <source>
        <strain evidence="4">Bd21</strain>
    </source>
</reference>